<keyword evidence="1" id="KW-0677">Repeat</keyword>
<dbReference type="PROSITE" id="PS50297">
    <property type="entry name" value="ANK_REP_REGION"/>
    <property type="match status" value="1"/>
</dbReference>
<evidence type="ECO:0000313" key="3">
    <source>
        <dbReference type="EMBL" id="QHT25652.1"/>
    </source>
</evidence>
<dbReference type="InterPro" id="IPR002110">
    <property type="entry name" value="Ankyrin_rpt"/>
</dbReference>
<dbReference type="PANTHER" id="PTHR24198:SF165">
    <property type="entry name" value="ANKYRIN REPEAT-CONTAINING PROTEIN-RELATED"/>
    <property type="match status" value="1"/>
</dbReference>
<dbReference type="PANTHER" id="PTHR24198">
    <property type="entry name" value="ANKYRIN REPEAT AND PROTEIN KINASE DOMAIN-CONTAINING PROTEIN"/>
    <property type="match status" value="1"/>
</dbReference>
<evidence type="ECO:0000256" key="1">
    <source>
        <dbReference type="ARBA" id="ARBA00022737"/>
    </source>
</evidence>
<dbReference type="Gene3D" id="1.25.40.20">
    <property type="entry name" value="Ankyrin repeat-containing domain"/>
    <property type="match status" value="3"/>
</dbReference>
<dbReference type="EMBL" id="MN739773">
    <property type="protein sequence ID" value="QHT25652.1"/>
    <property type="molecule type" value="Genomic_DNA"/>
</dbReference>
<name>A0A6C0EA83_9ZZZZ</name>
<protein>
    <recommendedName>
        <fullName evidence="4">Ankyrin repeat protein</fullName>
    </recommendedName>
</protein>
<keyword evidence="2" id="KW-0040">ANK repeat</keyword>
<accession>A0A6C0EA83</accession>
<organism evidence="3">
    <name type="scientific">viral metagenome</name>
    <dbReference type="NCBI Taxonomy" id="1070528"/>
    <lineage>
        <taxon>unclassified sequences</taxon>
        <taxon>metagenomes</taxon>
        <taxon>organismal metagenomes</taxon>
    </lineage>
</organism>
<dbReference type="SMART" id="SM00248">
    <property type="entry name" value="ANK"/>
    <property type="match status" value="5"/>
</dbReference>
<dbReference type="InterPro" id="IPR036770">
    <property type="entry name" value="Ankyrin_rpt-contain_sf"/>
</dbReference>
<dbReference type="Pfam" id="PF13637">
    <property type="entry name" value="Ank_4"/>
    <property type="match status" value="1"/>
</dbReference>
<evidence type="ECO:0000256" key="2">
    <source>
        <dbReference type="ARBA" id="ARBA00023043"/>
    </source>
</evidence>
<reference evidence="3" key="1">
    <citation type="journal article" date="2020" name="Nature">
        <title>Giant virus diversity and host interactions through global metagenomics.</title>
        <authorList>
            <person name="Schulz F."/>
            <person name="Roux S."/>
            <person name="Paez-Espino D."/>
            <person name="Jungbluth S."/>
            <person name="Walsh D.A."/>
            <person name="Denef V.J."/>
            <person name="McMahon K.D."/>
            <person name="Konstantinidis K.T."/>
            <person name="Eloe-Fadrosh E.A."/>
            <person name="Kyrpides N.C."/>
            <person name="Woyke T."/>
        </authorList>
    </citation>
    <scope>NUCLEOTIDE SEQUENCE</scope>
    <source>
        <strain evidence="3">GVMAG-M-3300023179-27</strain>
    </source>
</reference>
<dbReference type="SUPFAM" id="SSF48403">
    <property type="entry name" value="Ankyrin repeat"/>
    <property type="match status" value="2"/>
</dbReference>
<sequence length="1469" mass="169351">MDRDNRQNSFKQPYVPRPHPAAFLGKIANPEVKNDQTTALLLQFQNGQISSIIDFIRENKVNIDFITPDNETVLHYLLRNDQLAEKQKIDVMNLIISTIGKLPFSYNKQNITPLHIAIAKQSYQISHKLIKAGHSVNSVGYGGKTPLHYAVTGVKSDCPKKEKLQVVKPKTKKEAPNFTVFMDEMVKYMQADPTVKQFMEHFINTAYHLDDIMKDDFIKIRKKIDNELGENAVKSANDEKKVLARAEIIEKNRKMLIEDISSKLKTTLSKINTTDSPDGWGPTPTTPILEVGNLKYFYNDLSKKTNDLKQKVLNDFNENIATFMENENTLASYISDIVFIVKLVAYMVPYENYYFTKFQANNLAFDENDVIVNAAGAAVPVNDFRLEIVNIPYPPPLDLKLKPTVANDLLKIDNTTTQINTCGFSGVYSYELGNTIIEEDKLTIFNSNPHPYDPRNARTSNGIFHNAIQFSAAFAAGDIFATFINMPDRNPFVVKIMKLDKILKQLITEIMPLRTDLVTDNLNYEELCRTYLDKLIRIIECIHHIKLELNVINNKVRMIIEKLEELKVQHTDEYIISLYKKIIGITKSKIRSADEINSTVTNLYKIVLQLHSVFDKYIILISYKSAFDYNNQYFNRQLNDNNFDVRLPAVQYRGIINRPISLLPILPEDIDKYSLNRNDDVNANVKMLIEKYAATLTKYNFFYNLINLTGGANINSVSGYFIDNDFTTPPVPLVRPPNPIKNPLQTPILIEGYVAGELEPCQNNRTAVIGQKAKVMNPNKEMLPIGYPFFDEHFTIIKYYIVRHLLNSLDAASKAGLLHTLIIDVTNKILDKDNSDRNKLMLWCNAIDDIIQNAFKMTLATALNSILKNTRDIPDVDLSKVTLEQVLKVDNKDNDRIKSVYEFIKENSVFEDDIFIPEVQEKKANESLTYDIMDPNKVNCYYTDDRIIEDLIKKGADINAQDNLGNTPLHDAVMMGNKLAIKVLKKNNADVGSIKNTMGRTVNDLVKSHIDKLISNNLVNNILLEKISDKMNKDIKDKTKVDVTMRFNNIIPKMLLYMVNHQMYLMAKRYPRFSEELKWSFDDQKNLEEMMKVDGEELMLIRDPDLKILNNYDIYETKYRNYTTTQNEKRTEKIKSLRFAIENLTKQKNGETHVRQRQIDDEIIELINQVTRLETTITNTTTDASKVNMEAARSPADAEINKLRDGIPKSDNVSKIYDKIYDNSLLIINNRKNHRLYPMLWSNYFLNVDPNDKTQLLSKVLEKLKEESIDPLCLNYILIMGKFIDDYFELPIEYNASNYMLKKMLDILTHITSHTICTNLYHVIIKILKNHLTTIKKYKTDNQADQVKLDQTIYNIIESSDDLTEYIFKKFPKKCVKIILGIYENDNDGDKETALRKYFDEINKKLMGNTVESINKDSPVIKTLNESIYKYFMDYLETVIKFMKLFIDGYFKVIKTISEYSEIAILVAA</sequence>
<dbReference type="PROSITE" id="PS50088">
    <property type="entry name" value="ANK_REPEAT"/>
    <property type="match status" value="2"/>
</dbReference>
<evidence type="ECO:0008006" key="4">
    <source>
        <dbReference type="Google" id="ProtNLM"/>
    </source>
</evidence>
<proteinExistence type="predicted"/>